<evidence type="ECO:0000259" key="2">
    <source>
        <dbReference type="SMART" id="SM00278"/>
    </source>
</evidence>
<dbReference type="RefSeq" id="WP_221532441.1">
    <property type="nucleotide sequence ID" value="NZ_JAIGYP010000009.1"/>
</dbReference>
<accession>A0ABS7JP48</accession>
<keyword evidence="1" id="KW-0732">Signal</keyword>
<dbReference type="PANTHER" id="PTHR21180">
    <property type="entry name" value="ENDONUCLEASE/EXONUCLEASE/PHOSPHATASE FAMILY DOMAIN-CONTAINING PROTEIN 1"/>
    <property type="match status" value="1"/>
</dbReference>
<dbReference type="Proteomes" id="UP000700059">
    <property type="component" value="Unassembled WGS sequence"/>
</dbReference>
<feature type="chain" id="PRO_5046779344" evidence="1">
    <location>
        <begin position="18"/>
        <end position="92"/>
    </location>
</feature>
<comment type="caution">
    <text evidence="3">The sequence shown here is derived from an EMBL/GenBank/DDBJ whole genome shotgun (WGS) entry which is preliminary data.</text>
</comment>
<keyword evidence="4" id="KW-1185">Reference proteome</keyword>
<dbReference type="SMART" id="SM00278">
    <property type="entry name" value="HhH1"/>
    <property type="match status" value="2"/>
</dbReference>
<dbReference type="InterPro" id="IPR010994">
    <property type="entry name" value="RuvA_2-like"/>
</dbReference>
<evidence type="ECO:0000313" key="3">
    <source>
        <dbReference type="EMBL" id="MBX7491176.1"/>
    </source>
</evidence>
<evidence type="ECO:0000256" key="1">
    <source>
        <dbReference type="SAM" id="SignalP"/>
    </source>
</evidence>
<organism evidence="3 4">
    <name type="scientific">Helicobacter turcicus</name>
    <dbReference type="NCBI Taxonomy" id="2867412"/>
    <lineage>
        <taxon>Bacteria</taxon>
        <taxon>Pseudomonadati</taxon>
        <taxon>Campylobacterota</taxon>
        <taxon>Epsilonproteobacteria</taxon>
        <taxon>Campylobacterales</taxon>
        <taxon>Helicobacteraceae</taxon>
        <taxon>Helicobacter</taxon>
    </lineage>
</organism>
<sequence>MRILMAFLLVVSWLFGAVDLNTATKQELMSVKGIGEAKAQAILDYRAKQPFKSVDDLINVKGFGSKNLAKFKNEFSVSEAKEEVKSEAESKE</sequence>
<feature type="domain" description="Helix-hairpin-helix DNA-binding motif class 1" evidence="2">
    <location>
        <begin position="26"/>
        <end position="45"/>
    </location>
</feature>
<proteinExistence type="predicted"/>
<dbReference type="InterPro" id="IPR051675">
    <property type="entry name" value="Endo/Exo/Phosphatase_dom_1"/>
</dbReference>
<feature type="domain" description="Helix-hairpin-helix DNA-binding motif class 1" evidence="2">
    <location>
        <begin position="55"/>
        <end position="74"/>
    </location>
</feature>
<protein>
    <submittedName>
        <fullName evidence="3">Helix-hairpin-helix domain-containing protein</fullName>
    </submittedName>
</protein>
<dbReference type="InterPro" id="IPR003583">
    <property type="entry name" value="Hlx-hairpin-Hlx_DNA-bd_motif"/>
</dbReference>
<feature type="signal peptide" evidence="1">
    <location>
        <begin position="1"/>
        <end position="17"/>
    </location>
</feature>
<dbReference type="Pfam" id="PF12836">
    <property type="entry name" value="HHH_3"/>
    <property type="match status" value="1"/>
</dbReference>
<dbReference type="EMBL" id="JAIGYQ010000009">
    <property type="protein sequence ID" value="MBX7491176.1"/>
    <property type="molecule type" value="Genomic_DNA"/>
</dbReference>
<evidence type="ECO:0000313" key="4">
    <source>
        <dbReference type="Proteomes" id="UP000700059"/>
    </source>
</evidence>
<name>A0ABS7JP48_9HELI</name>
<dbReference type="PANTHER" id="PTHR21180:SF32">
    <property type="entry name" value="ENDONUCLEASE_EXONUCLEASE_PHOSPHATASE FAMILY DOMAIN-CONTAINING PROTEIN 1"/>
    <property type="match status" value="1"/>
</dbReference>
<reference evidence="3 4" key="1">
    <citation type="submission" date="2021-08" db="EMBL/GenBank/DDBJ databases">
        <title>Helicobacter spp. isolated from feces of Anatolian Ground Squirrel (Spermophilus xanthoprymnus) in Turkey.</title>
        <authorList>
            <person name="Aydin F."/>
            <person name="Abay S."/>
            <person name="Kayman T."/>
            <person name="Karakaya E."/>
            <person name="Saticioglu I.B."/>
        </authorList>
    </citation>
    <scope>NUCLEOTIDE SEQUENCE [LARGE SCALE GENOMIC DNA]</scope>
    <source>
        <strain evidence="3 4">Faydin-H70</strain>
    </source>
</reference>
<dbReference type="SUPFAM" id="SSF47781">
    <property type="entry name" value="RuvA domain 2-like"/>
    <property type="match status" value="1"/>
</dbReference>
<dbReference type="Gene3D" id="1.10.150.320">
    <property type="entry name" value="Photosystem II 12 kDa extrinsic protein"/>
    <property type="match status" value="1"/>
</dbReference>
<gene>
    <name evidence="3" type="ORF">K4G57_06835</name>
</gene>